<name>S2DHG3_INDAL</name>
<organism evidence="2 3">
    <name type="scientific">Indibacter alkaliphilus (strain CCUG 57479 / KCTC 22604 / LW1)</name>
    <dbReference type="NCBI Taxonomy" id="1189612"/>
    <lineage>
        <taxon>Bacteria</taxon>
        <taxon>Pseudomonadati</taxon>
        <taxon>Bacteroidota</taxon>
        <taxon>Cytophagia</taxon>
        <taxon>Cytophagales</taxon>
        <taxon>Cyclobacteriaceae</taxon>
    </lineage>
</organism>
<dbReference type="Proteomes" id="UP000006073">
    <property type="component" value="Unassembled WGS sequence"/>
</dbReference>
<proteinExistence type="predicted"/>
<evidence type="ECO:0000313" key="3">
    <source>
        <dbReference type="Proteomes" id="UP000006073"/>
    </source>
</evidence>
<protein>
    <submittedName>
        <fullName evidence="2">Uncharacterized protein</fullName>
    </submittedName>
</protein>
<accession>S2DHG3</accession>
<comment type="caution">
    <text evidence="2">The sequence shown here is derived from an EMBL/GenBank/DDBJ whole genome shotgun (WGS) entry which is preliminary data.</text>
</comment>
<keyword evidence="1" id="KW-0812">Transmembrane</keyword>
<keyword evidence="3" id="KW-1185">Reference proteome</keyword>
<keyword evidence="1" id="KW-1133">Transmembrane helix</keyword>
<sequence length="52" mass="6351">MQRNGLIFTLFLFFININYTFIKIDFKKQFQFKDFKIHAPIAGKIMDYNQKN</sequence>
<evidence type="ECO:0000313" key="2">
    <source>
        <dbReference type="EMBL" id="EOZ96545.1"/>
    </source>
</evidence>
<feature type="transmembrane region" description="Helical" evidence="1">
    <location>
        <begin position="6"/>
        <end position="26"/>
    </location>
</feature>
<evidence type="ECO:0000256" key="1">
    <source>
        <dbReference type="SAM" id="Phobius"/>
    </source>
</evidence>
<keyword evidence="1" id="KW-0472">Membrane</keyword>
<dbReference type="AlphaFoldDB" id="S2DHG3"/>
<reference evidence="2 3" key="1">
    <citation type="journal article" date="2013" name="Genome Announc.">
        <title>Draft Genome Sequence of Indibacter alkaliphilus Strain LW1T, Isolated from Lonar Lake, a Haloalkaline Lake in the Buldana District of Maharashtra, India.</title>
        <authorList>
            <person name="Singh A."/>
            <person name="Kumar Jangir P."/>
            <person name="Sharma R."/>
            <person name="Singh A."/>
            <person name="Kumar Pinnaka A."/>
            <person name="Shivaji S."/>
        </authorList>
    </citation>
    <scope>NUCLEOTIDE SEQUENCE [LARGE SCALE GENOMIC DNA]</scope>
    <source>
        <strain evidence="3">CCUG 57479 / KCTC 22604 / LW1</strain>
    </source>
</reference>
<dbReference type="EMBL" id="ALWO02000033">
    <property type="protein sequence ID" value="EOZ96545.1"/>
    <property type="molecule type" value="Genomic_DNA"/>
</dbReference>
<gene>
    <name evidence="2" type="ORF">A33Q_2315</name>
</gene>